<protein>
    <submittedName>
        <fullName evidence="1">Uncharacterized protein</fullName>
    </submittedName>
</protein>
<dbReference type="RefSeq" id="WP_139126751.1">
    <property type="nucleotide sequence ID" value="NZ_CP101180.1"/>
</dbReference>
<dbReference type="Proteomes" id="UP001163293">
    <property type="component" value="Chromosome"/>
</dbReference>
<proteinExistence type="predicted"/>
<dbReference type="AlphaFoldDB" id="A0AAX3EDB1"/>
<keyword evidence="2" id="KW-1185">Reference proteome</keyword>
<sequence>MSDQPEGEMNRRRPVAIERIIPYGTGPAARRAAFREADRLWNEGTAARASFHPKYGVWAVLIFAGGVRRPPAD</sequence>
<reference evidence="1" key="1">
    <citation type="submission" date="2022-07" db="EMBL/GenBank/DDBJ databases">
        <authorList>
            <person name="Wu T."/>
        </authorList>
    </citation>
    <scope>NUCLEOTIDE SEQUENCE</scope>
    <source>
        <strain evidence="1">SD-1</strain>
    </source>
</reference>
<dbReference type="EMBL" id="CP101185">
    <property type="protein sequence ID" value="UYV95914.1"/>
    <property type="molecule type" value="Genomic_DNA"/>
</dbReference>
<organism evidence="1 2">
    <name type="scientific">Paenarthrobacter ureafaciens</name>
    <dbReference type="NCBI Taxonomy" id="37931"/>
    <lineage>
        <taxon>Bacteria</taxon>
        <taxon>Bacillati</taxon>
        <taxon>Actinomycetota</taxon>
        <taxon>Actinomycetes</taxon>
        <taxon>Micrococcales</taxon>
        <taxon>Micrococcaceae</taxon>
        <taxon>Paenarthrobacter</taxon>
    </lineage>
</organism>
<evidence type="ECO:0000313" key="2">
    <source>
        <dbReference type="Proteomes" id="UP001163293"/>
    </source>
</evidence>
<name>A0AAX3EDB1_PAEUR</name>
<accession>A0AAX3EDB1</accession>
<gene>
    <name evidence="1" type="ORF">NL394_12545</name>
</gene>
<evidence type="ECO:0000313" key="1">
    <source>
        <dbReference type="EMBL" id="UYV95914.1"/>
    </source>
</evidence>